<dbReference type="Gene3D" id="2.60.40.10">
    <property type="entry name" value="Immunoglobulins"/>
    <property type="match status" value="3"/>
</dbReference>
<dbReference type="InterPro" id="IPR013783">
    <property type="entry name" value="Ig-like_fold"/>
</dbReference>
<dbReference type="FunFam" id="3.90.260.10:FF:000002">
    <property type="entry name" value="Erythrocyte membrane protein band 4.2"/>
    <property type="match status" value="1"/>
</dbReference>
<keyword evidence="6" id="KW-1185">Reference proteome</keyword>
<evidence type="ECO:0000256" key="1">
    <source>
        <dbReference type="ARBA" id="ARBA00005968"/>
    </source>
</evidence>
<dbReference type="EMBL" id="CAJPVJ010010702">
    <property type="protein sequence ID" value="CAG2173366.1"/>
    <property type="molecule type" value="Genomic_DNA"/>
</dbReference>
<dbReference type="GO" id="GO:0046872">
    <property type="term" value="F:metal ion binding"/>
    <property type="evidence" value="ECO:0007669"/>
    <property type="project" value="UniProtKB-KW"/>
</dbReference>
<dbReference type="SMART" id="SM00460">
    <property type="entry name" value="TGc"/>
    <property type="match status" value="1"/>
</dbReference>
<dbReference type="InterPro" id="IPR014756">
    <property type="entry name" value="Ig_E-set"/>
</dbReference>
<dbReference type="Proteomes" id="UP000728032">
    <property type="component" value="Unassembled WGS sequence"/>
</dbReference>
<dbReference type="PANTHER" id="PTHR11590">
    <property type="entry name" value="PROTEIN-GLUTAMINE GAMMA-GLUTAMYLTRANSFERASE"/>
    <property type="match status" value="1"/>
</dbReference>
<evidence type="ECO:0000256" key="2">
    <source>
        <dbReference type="PIRSR" id="PIRSR000459-1"/>
    </source>
</evidence>
<dbReference type="Pfam" id="PF00868">
    <property type="entry name" value="Transglut_N"/>
    <property type="match status" value="1"/>
</dbReference>
<proteinExistence type="inferred from homology"/>
<dbReference type="InterPro" id="IPR036238">
    <property type="entry name" value="Transglutaminase_C_sf"/>
</dbReference>
<dbReference type="InterPro" id="IPR002931">
    <property type="entry name" value="Transglutaminase-like"/>
</dbReference>
<dbReference type="InterPro" id="IPR001102">
    <property type="entry name" value="Transglutaminase_N"/>
</dbReference>
<feature type="binding site" evidence="3">
    <location>
        <position position="474"/>
    </location>
    <ligand>
        <name>Ca(2+)</name>
        <dbReference type="ChEBI" id="CHEBI:29108"/>
    </ligand>
</feature>
<organism evidence="5">
    <name type="scientific">Oppiella nova</name>
    <dbReference type="NCBI Taxonomy" id="334625"/>
    <lineage>
        <taxon>Eukaryota</taxon>
        <taxon>Metazoa</taxon>
        <taxon>Ecdysozoa</taxon>
        <taxon>Arthropoda</taxon>
        <taxon>Chelicerata</taxon>
        <taxon>Arachnida</taxon>
        <taxon>Acari</taxon>
        <taxon>Acariformes</taxon>
        <taxon>Sarcoptiformes</taxon>
        <taxon>Oribatida</taxon>
        <taxon>Brachypylina</taxon>
        <taxon>Oppioidea</taxon>
        <taxon>Oppiidae</taxon>
        <taxon>Oppiella</taxon>
    </lineage>
</organism>
<dbReference type="InterPro" id="IPR038765">
    <property type="entry name" value="Papain-like_cys_pep_sf"/>
</dbReference>
<feature type="active site" evidence="2">
    <location>
        <position position="407"/>
    </location>
</feature>
<name>A0A7R9MA58_9ACAR</name>
<dbReference type="Gene3D" id="3.90.260.10">
    <property type="entry name" value="Transglutaminase-like"/>
    <property type="match status" value="1"/>
</dbReference>
<feature type="active site" evidence="2">
    <location>
        <position position="432"/>
    </location>
</feature>
<dbReference type="SUPFAM" id="SSF49309">
    <property type="entry name" value="Transglutaminase, two C-terminal domains"/>
    <property type="match status" value="2"/>
</dbReference>
<dbReference type="EMBL" id="OC925527">
    <property type="protein sequence ID" value="CAD7656179.1"/>
    <property type="molecule type" value="Genomic_DNA"/>
</dbReference>
<protein>
    <recommendedName>
        <fullName evidence="4">Transglutaminase-like domain-containing protein</fullName>
    </recommendedName>
</protein>
<dbReference type="PANTHER" id="PTHR11590:SF69">
    <property type="entry name" value="RE08173P"/>
    <property type="match status" value="1"/>
</dbReference>
<feature type="binding site" evidence="3">
    <location>
        <position position="472"/>
    </location>
    <ligand>
        <name>Ca(2+)</name>
        <dbReference type="ChEBI" id="CHEBI:29108"/>
    </ligand>
</feature>
<dbReference type="FunFam" id="2.60.40.10:FF:000171">
    <property type="entry name" value="protein-glutamine gamma-glutamyltransferase 6"/>
    <property type="match status" value="1"/>
</dbReference>
<dbReference type="SUPFAM" id="SSF81296">
    <property type="entry name" value="E set domains"/>
    <property type="match status" value="1"/>
</dbReference>
<feature type="binding site" evidence="3">
    <location>
        <position position="527"/>
    </location>
    <ligand>
        <name>Ca(2+)</name>
        <dbReference type="ChEBI" id="CHEBI:29108"/>
    </ligand>
</feature>
<dbReference type="InterPro" id="IPR023608">
    <property type="entry name" value="Transglutaminase_animal"/>
</dbReference>
<comment type="cofactor">
    <cofactor evidence="3">
        <name>Ca(2+)</name>
        <dbReference type="ChEBI" id="CHEBI:29108"/>
    </cofactor>
    <text evidence="3">Binds 1 Ca(2+) ion per subunit.</text>
</comment>
<keyword evidence="3" id="KW-0106">Calcium</keyword>
<feature type="non-terminal residue" evidence="5">
    <location>
        <position position="768"/>
    </location>
</feature>
<keyword evidence="3" id="KW-0479">Metal-binding</keyword>
<dbReference type="Pfam" id="PF00927">
    <property type="entry name" value="Transglut_C"/>
    <property type="match status" value="2"/>
</dbReference>
<dbReference type="GO" id="GO:0003810">
    <property type="term" value="F:protein-glutamine gamma-glutamyltransferase activity"/>
    <property type="evidence" value="ECO:0007669"/>
    <property type="project" value="InterPro"/>
</dbReference>
<gene>
    <name evidence="5" type="ORF">ONB1V03_LOCUS12819</name>
</gene>
<dbReference type="OrthoDB" id="437511at2759"/>
<dbReference type="InterPro" id="IPR050779">
    <property type="entry name" value="Transglutaminase"/>
</dbReference>
<dbReference type="InterPro" id="IPR008958">
    <property type="entry name" value="Transglutaminase_C"/>
</dbReference>
<dbReference type="Pfam" id="PF01841">
    <property type="entry name" value="Transglut_core"/>
    <property type="match status" value="1"/>
</dbReference>
<dbReference type="InterPro" id="IPR036985">
    <property type="entry name" value="Transglutaminase-like_sf"/>
</dbReference>
<feature type="binding site" evidence="3">
    <location>
        <position position="522"/>
    </location>
    <ligand>
        <name>Ca(2+)</name>
        <dbReference type="ChEBI" id="CHEBI:29108"/>
    </ligand>
</feature>
<evidence type="ECO:0000259" key="4">
    <source>
        <dbReference type="SMART" id="SM00460"/>
    </source>
</evidence>
<evidence type="ECO:0000313" key="5">
    <source>
        <dbReference type="EMBL" id="CAD7656179.1"/>
    </source>
</evidence>
<dbReference type="SUPFAM" id="SSF54001">
    <property type="entry name" value="Cysteine proteinases"/>
    <property type="match status" value="1"/>
</dbReference>
<feature type="active site" evidence="2">
    <location>
        <position position="335"/>
    </location>
</feature>
<evidence type="ECO:0000256" key="3">
    <source>
        <dbReference type="PIRSR" id="PIRSR000459-2"/>
    </source>
</evidence>
<accession>A0A7R9MA58</accession>
<feature type="domain" description="Transglutaminase-like" evidence="4">
    <location>
        <begin position="327"/>
        <end position="435"/>
    </location>
</feature>
<reference evidence="5" key="1">
    <citation type="submission" date="2020-11" db="EMBL/GenBank/DDBJ databases">
        <authorList>
            <person name="Tran Van P."/>
        </authorList>
    </citation>
    <scope>NUCLEOTIDE SEQUENCE</scope>
</reference>
<dbReference type="AlphaFoldDB" id="A0A7R9MA58"/>
<evidence type="ECO:0000313" key="6">
    <source>
        <dbReference type="Proteomes" id="UP000728032"/>
    </source>
</evidence>
<dbReference type="PIRSF" id="PIRSF000459">
    <property type="entry name" value="TGM_EBP42"/>
    <property type="match status" value="1"/>
</dbReference>
<comment type="similarity">
    <text evidence="1">Belongs to the transglutaminase superfamily. Transglutaminase family.</text>
</comment>
<sequence>MFRRNRYTIRCDPMGNCFAWLRPSRVRLTPTNRYRYDNTIDVVSSDKNALVLRRIDFQIESNSWDHRTEKYALTKRPNNPRLVVRRGTPFEIRFTFQRQYNRKDDIINLVFTVKDAETTSYAQSIRITIPVFDDRNTSNVSIVLEDEWSAKVIKVDGFSVSIEITSAPTAIIGEYILSVDTKSISKGNRSLTTNPVKESIYLLFNPWNKRDSVFLKDREGRDEYVLNESGIIWRGTHEKMKPTPWNFAQYEDLVLEASLYALSKVGRLNVTDRGDPIKVCRHISAIVNSVDDNGIVVGNWKEDFRGGTAPTDWHGSQAILQQFYKTKRPVKFGQCWVFSGLVATSESSLDVSNTICNMARCIGIPARVITNYQSAHDTHSSITVDRFFDEEGEPLKGLNTDSIWNFHSWVEVWIKRPDLSMSGAYDGWNVIDATPQETSDGLYRCGPTSVEAIKQGEVNKHFDGKFVYAEVNADEVYWLFLGPKQPVKLISQLTDSIGLNISTKAVLRNTRVDITDNYKHKEKSAEERETMIRALRLSRSQYSRYYLNERFEDIRFEFLLLDDLLVGNPFTVRLRMYNKSNKVYTINSVIGVRTTLYTGVTKAVVKKDRRDVRVGPKTEEEIAVLVTYSEYEKYMTDQGLFSITVMANVIETDFQYYAMDDFRLRMPDIIIQTIGDIIQGKPFTCNVYFINPLPKSLTKGTKDPTILTDYLTMPVFPETEARASFTIIPKTSGERTITAKFTSLELKDVDGLKNIRVSASFPNHSYNN</sequence>